<protein>
    <submittedName>
        <fullName evidence="5">Rab5-bind domain-containing protein</fullName>
    </submittedName>
</protein>
<keyword evidence="4" id="KW-1185">Reference proteome</keyword>
<evidence type="ECO:0000256" key="1">
    <source>
        <dbReference type="SAM" id="Coils"/>
    </source>
</evidence>
<dbReference type="GO" id="GO:0005096">
    <property type="term" value="F:GTPase activator activity"/>
    <property type="evidence" value="ECO:0007669"/>
    <property type="project" value="InterPro"/>
</dbReference>
<reference evidence="3 4" key="2">
    <citation type="submission" date="2018-11" db="EMBL/GenBank/DDBJ databases">
        <authorList>
            <consortium name="Pathogen Informatics"/>
        </authorList>
    </citation>
    <scope>NUCLEOTIDE SEQUENCE [LARGE SCALE GENOMIC DNA]</scope>
</reference>
<dbReference type="WBParaSite" id="SBAD_0000918701-mRNA-1">
    <property type="protein sequence ID" value="SBAD_0000918701-mRNA-1"/>
    <property type="gene ID" value="SBAD_0000918701"/>
</dbReference>
<dbReference type="PANTHER" id="PTHR31179">
    <property type="entry name" value="RAB GTPASE-BINDING EFFECTOR PROTEIN"/>
    <property type="match status" value="1"/>
</dbReference>
<dbReference type="PANTHER" id="PTHR31179:SF7">
    <property type="entry name" value="FYVE-TYPE DOMAIN-CONTAINING PROTEIN"/>
    <property type="match status" value="1"/>
</dbReference>
<evidence type="ECO:0000313" key="3">
    <source>
        <dbReference type="EMBL" id="VDP19793.1"/>
    </source>
</evidence>
<dbReference type="Pfam" id="PF09311">
    <property type="entry name" value="Rab5-bind"/>
    <property type="match status" value="1"/>
</dbReference>
<dbReference type="GO" id="GO:0006897">
    <property type="term" value="P:endocytosis"/>
    <property type="evidence" value="ECO:0007669"/>
    <property type="project" value="InterPro"/>
</dbReference>
<name>A0A183IZ19_9BILA</name>
<evidence type="ECO:0000313" key="5">
    <source>
        <dbReference type="WBParaSite" id="SBAD_0000918701-mRNA-1"/>
    </source>
</evidence>
<sequence>MFPEMSGRLHRCRSWSYFARHEPSENLTPAASPSGLSLEPHIELRCEMCADYEARLQQLQDSEQKMRLQLTACQTLNERYKMELTAERLAKSDVETHVTNLSESTSKQVEEMSTSVEIICNRYEELESYFKNEIRRLNKHIDQVLMGRKEAEDQLAALNVQYERLLGRHQKRAEELRREKIDLPQTVEELQLLCLQLKEELIDSKAALEHLEDALKSEIFFLKDKVPYPYYCLLNINLQLCI</sequence>
<proteinExistence type="predicted"/>
<dbReference type="EMBL" id="UZAM01012054">
    <property type="protein sequence ID" value="VDP19793.1"/>
    <property type="molecule type" value="Genomic_DNA"/>
</dbReference>
<dbReference type="InterPro" id="IPR015390">
    <property type="entry name" value="Rabaptin_Rab5-bd_dom"/>
</dbReference>
<gene>
    <name evidence="3" type="ORF">SBAD_LOCUS8867</name>
</gene>
<dbReference type="InterPro" id="IPR003914">
    <property type="entry name" value="Rabaptin"/>
</dbReference>
<evidence type="ECO:0000313" key="4">
    <source>
        <dbReference type="Proteomes" id="UP000270296"/>
    </source>
</evidence>
<keyword evidence="1" id="KW-0175">Coiled coil</keyword>
<reference evidence="5" key="1">
    <citation type="submission" date="2016-06" db="UniProtKB">
        <authorList>
            <consortium name="WormBaseParasite"/>
        </authorList>
    </citation>
    <scope>IDENTIFICATION</scope>
</reference>
<dbReference type="Proteomes" id="UP000270296">
    <property type="component" value="Unassembled WGS sequence"/>
</dbReference>
<evidence type="ECO:0000259" key="2">
    <source>
        <dbReference type="Pfam" id="PF09311"/>
    </source>
</evidence>
<feature type="domain" description="Rabaptin GTPase-Rab5 binding" evidence="2">
    <location>
        <begin position="46"/>
        <end position="226"/>
    </location>
</feature>
<dbReference type="OrthoDB" id="79940at2759"/>
<accession>A0A183IZ19</accession>
<organism evidence="5">
    <name type="scientific">Soboliphyme baturini</name>
    <dbReference type="NCBI Taxonomy" id="241478"/>
    <lineage>
        <taxon>Eukaryota</taxon>
        <taxon>Metazoa</taxon>
        <taxon>Ecdysozoa</taxon>
        <taxon>Nematoda</taxon>
        <taxon>Enoplea</taxon>
        <taxon>Dorylaimia</taxon>
        <taxon>Dioctophymatida</taxon>
        <taxon>Dioctophymatoidea</taxon>
        <taxon>Soboliphymatidae</taxon>
        <taxon>Soboliphyme</taxon>
    </lineage>
</organism>
<dbReference type="AlphaFoldDB" id="A0A183IZ19"/>
<feature type="coiled-coil region" evidence="1">
    <location>
        <begin position="148"/>
        <end position="218"/>
    </location>
</feature>